<keyword evidence="6 7" id="KW-0472">Membrane</keyword>
<evidence type="ECO:0000256" key="6">
    <source>
        <dbReference type="ARBA" id="ARBA00023136"/>
    </source>
</evidence>
<evidence type="ECO:0000256" key="4">
    <source>
        <dbReference type="ARBA" id="ARBA00022692"/>
    </source>
</evidence>
<dbReference type="EMBL" id="QNBC01000021">
    <property type="protein sequence ID" value="RKX67372.1"/>
    <property type="molecule type" value="Genomic_DNA"/>
</dbReference>
<dbReference type="PANTHER" id="PTHR33932">
    <property type="entry name" value="NA(+)/H(+) ANTIPORTER SUBUNIT B"/>
    <property type="match status" value="1"/>
</dbReference>
<gene>
    <name evidence="10" type="ORF">DRP44_02535</name>
</gene>
<keyword evidence="3" id="KW-1003">Cell membrane</keyword>
<dbReference type="Pfam" id="PF20501">
    <property type="entry name" value="MbhE"/>
    <property type="match status" value="1"/>
</dbReference>
<dbReference type="InterPro" id="IPR007182">
    <property type="entry name" value="MnhB"/>
</dbReference>
<feature type="transmembrane region" description="Helical" evidence="7">
    <location>
        <begin position="175"/>
        <end position="192"/>
    </location>
</feature>
<feature type="transmembrane region" description="Helical" evidence="7">
    <location>
        <begin position="151"/>
        <end position="169"/>
    </location>
</feature>
<evidence type="ECO:0000256" key="2">
    <source>
        <dbReference type="ARBA" id="ARBA00009425"/>
    </source>
</evidence>
<feature type="transmembrane region" description="Helical" evidence="7">
    <location>
        <begin position="204"/>
        <end position="223"/>
    </location>
</feature>
<reference evidence="10 11" key="1">
    <citation type="submission" date="2018-06" db="EMBL/GenBank/DDBJ databases">
        <title>Extensive metabolic versatility and redundancy in microbially diverse, dynamic hydrothermal sediments.</title>
        <authorList>
            <person name="Dombrowski N."/>
            <person name="Teske A."/>
            <person name="Baker B.J."/>
        </authorList>
    </citation>
    <scope>NUCLEOTIDE SEQUENCE [LARGE SCALE GENOMIC DNA]</scope>
    <source>
        <strain evidence="10">B35_G9</strain>
    </source>
</reference>
<dbReference type="InterPro" id="IPR046806">
    <property type="entry name" value="MrpA_C/MbhE"/>
</dbReference>
<dbReference type="AlphaFoldDB" id="A0A660S9P9"/>
<evidence type="ECO:0000313" key="11">
    <source>
        <dbReference type="Proteomes" id="UP000282321"/>
    </source>
</evidence>
<comment type="similarity">
    <text evidence="2">Belongs to the CPA3 antiporters (TC 2.A.63) subunit B family.</text>
</comment>
<sequence length="275" mass="29765">MKKTEFLTGSFIALTLVVLLGVFFFQALFQPSYEGKVMPIDNVNLKDRVSLHYVLKNVNDASKYLATNGMRYFNNRSSVPSKTITFGKTKNLEEGSANEVTSIVVNYRGFDTLGEVTVLFISIIGLTMLIGGVKEKKLRMPSVIVRTGSKFLFPFILLFGVYIFIHGHLTPGGGFPGGAVIASGFLLLLLGLENFKFNTTVSKVIESLAGVTFVGIGLVGLFMKNSFLANFIPTGTIGFLYSAGMVALIYIVVGIKVGAELSTGVAELKEGNKND</sequence>
<dbReference type="PANTHER" id="PTHR33932:SF4">
    <property type="entry name" value="NA(+)_H(+) ANTIPORTER SUBUNIT B"/>
    <property type="match status" value="1"/>
</dbReference>
<proteinExistence type="inferred from homology"/>
<dbReference type="GO" id="GO:0005886">
    <property type="term" value="C:plasma membrane"/>
    <property type="evidence" value="ECO:0007669"/>
    <property type="project" value="UniProtKB-SubCell"/>
</dbReference>
<evidence type="ECO:0000256" key="5">
    <source>
        <dbReference type="ARBA" id="ARBA00022989"/>
    </source>
</evidence>
<feature type="transmembrane region" description="Helical" evidence="7">
    <location>
        <begin position="112"/>
        <end position="130"/>
    </location>
</feature>
<evidence type="ECO:0000256" key="3">
    <source>
        <dbReference type="ARBA" id="ARBA00022475"/>
    </source>
</evidence>
<organism evidence="10 11">
    <name type="scientific">candidate division TA06 bacterium</name>
    <dbReference type="NCBI Taxonomy" id="2250710"/>
    <lineage>
        <taxon>Bacteria</taxon>
        <taxon>Bacteria division TA06</taxon>
    </lineage>
</organism>
<dbReference type="NCBIfam" id="NF006248">
    <property type="entry name" value="PRK08386.1"/>
    <property type="match status" value="1"/>
</dbReference>
<dbReference type="Proteomes" id="UP000282321">
    <property type="component" value="Unassembled WGS sequence"/>
</dbReference>
<dbReference type="InterPro" id="IPR050622">
    <property type="entry name" value="CPA3_antiporter_subunitB"/>
</dbReference>
<protein>
    <submittedName>
        <fullName evidence="10">Cation:proton antiporter</fullName>
    </submittedName>
</protein>
<comment type="caution">
    <text evidence="10">The sequence shown here is derived from an EMBL/GenBank/DDBJ whole genome shotgun (WGS) entry which is preliminary data.</text>
</comment>
<evidence type="ECO:0000259" key="8">
    <source>
        <dbReference type="Pfam" id="PF04039"/>
    </source>
</evidence>
<evidence type="ECO:0000313" key="10">
    <source>
        <dbReference type="EMBL" id="RKX67372.1"/>
    </source>
</evidence>
<keyword evidence="5 7" id="KW-1133">Transmembrane helix</keyword>
<name>A0A660S9P9_UNCT6</name>
<evidence type="ECO:0000259" key="9">
    <source>
        <dbReference type="Pfam" id="PF20501"/>
    </source>
</evidence>
<evidence type="ECO:0000256" key="1">
    <source>
        <dbReference type="ARBA" id="ARBA00004651"/>
    </source>
</evidence>
<feature type="transmembrane region" description="Helical" evidence="7">
    <location>
        <begin position="229"/>
        <end position="253"/>
    </location>
</feature>
<comment type="subcellular location">
    <subcellularLocation>
        <location evidence="1">Cell membrane</location>
        <topology evidence="1">Multi-pass membrane protein</topology>
    </subcellularLocation>
</comment>
<feature type="domain" description="MrpA C-terminal/MbhE" evidence="9">
    <location>
        <begin position="90"/>
        <end position="126"/>
    </location>
</feature>
<accession>A0A660S9P9</accession>
<feature type="domain" description="Na+/H+ antiporter MnhB subunit-related protein" evidence="8">
    <location>
        <begin position="144"/>
        <end position="262"/>
    </location>
</feature>
<evidence type="ECO:0000256" key="7">
    <source>
        <dbReference type="SAM" id="Phobius"/>
    </source>
</evidence>
<feature type="transmembrane region" description="Helical" evidence="7">
    <location>
        <begin position="7"/>
        <end position="29"/>
    </location>
</feature>
<dbReference type="Pfam" id="PF04039">
    <property type="entry name" value="MnhB"/>
    <property type="match status" value="1"/>
</dbReference>
<keyword evidence="4 7" id="KW-0812">Transmembrane</keyword>